<dbReference type="EMBL" id="BMAO01007387">
    <property type="protein sequence ID" value="GFR15582.1"/>
    <property type="molecule type" value="Genomic_DNA"/>
</dbReference>
<evidence type="ECO:0000313" key="3">
    <source>
        <dbReference type="EMBL" id="GFR15582.1"/>
    </source>
</evidence>
<feature type="compositionally biased region" description="Basic and acidic residues" evidence="1">
    <location>
        <begin position="470"/>
        <end position="484"/>
    </location>
</feature>
<organism evidence="3 4">
    <name type="scientific">Trichonephila clavata</name>
    <name type="common">Joro spider</name>
    <name type="synonym">Nephila clavata</name>
    <dbReference type="NCBI Taxonomy" id="2740835"/>
    <lineage>
        <taxon>Eukaryota</taxon>
        <taxon>Metazoa</taxon>
        <taxon>Ecdysozoa</taxon>
        <taxon>Arthropoda</taxon>
        <taxon>Chelicerata</taxon>
        <taxon>Arachnida</taxon>
        <taxon>Araneae</taxon>
        <taxon>Araneomorphae</taxon>
        <taxon>Entelegynae</taxon>
        <taxon>Araneoidea</taxon>
        <taxon>Nephilidae</taxon>
        <taxon>Trichonephila</taxon>
    </lineage>
</organism>
<feature type="region of interest" description="Disordered" evidence="1">
    <location>
        <begin position="467"/>
        <end position="496"/>
    </location>
</feature>
<gene>
    <name evidence="3" type="ORF">TNCT_384441</name>
</gene>
<dbReference type="AlphaFoldDB" id="A0A8X6LP80"/>
<sequence length="496" mass="56956">MWLLLPFCFGLLVPVHAHENPYMELGEIVPKTNLCLIQLIMCDDYKIQLTPVEKTYYKFYTEVKSLQKFCRKNQRFIQCTKNTIKLCKLVPQTRETTKLMESRVFAEVFCKPDSPWQRLYLENAGCVNSFAPAVEDVCGYKTVDLVLSTPTTQVREFCRSAIAMKECFIRMIRKACGIIAGDLAKRVLLYATGNDFICNKLEKETNDILQKFWFSPAKNYALKRDQTIRLFLTDLKTRVKLGMPIETPPPDGYFTTMQHEQPIASEVPVTTEMPQFTGYLGEETDFATTLNFEDTNVQEVSYFTETSPFDIETDPSSDEYSTQIPIPTTFTDSYTQQTLDTSTMFPPDGVYAYTNFTSFGLYEIMDNGDAFYLGCGTATVQWTTDLKLKNVLCGWVYAEATNTLFKCNIHLGEACIFEEYENSKNREINMASRKVMLVVFNLEKGTYQEVATMKMMHFKPENKAFTPVVDGKHSESDDAHDKNRPRTKHQKSFTEL</sequence>
<evidence type="ECO:0000313" key="4">
    <source>
        <dbReference type="Proteomes" id="UP000887116"/>
    </source>
</evidence>
<keyword evidence="2" id="KW-0732">Signal</keyword>
<dbReference type="Proteomes" id="UP000887116">
    <property type="component" value="Unassembled WGS sequence"/>
</dbReference>
<feature type="compositionally biased region" description="Basic residues" evidence="1">
    <location>
        <begin position="485"/>
        <end position="496"/>
    </location>
</feature>
<evidence type="ECO:0000256" key="2">
    <source>
        <dbReference type="SAM" id="SignalP"/>
    </source>
</evidence>
<keyword evidence="4" id="KW-1185">Reference proteome</keyword>
<feature type="signal peptide" evidence="2">
    <location>
        <begin position="1"/>
        <end position="17"/>
    </location>
</feature>
<evidence type="ECO:0008006" key="5">
    <source>
        <dbReference type="Google" id="ProtNLM"/>
    </source>
</evidence>
<dbReference type="OrthoDB" id="6457054at2759"/>
<feature type="chain" id="PRO_5036505470" description="DUF19 domain-containing protein" evidence="2">
    <location>
        <begin position="18"/>
        <end position="496"/>
    </location>
</feature>
<accession>A0A8X6LP80</accession>
<evidence type="ECO:0000256" key="1">
    <source>
        <dbReference type="SAM" id="MobiDB-lite"/>
    </source>
</evidence>
<protein>
    <recommendedName>
        <fullName evidence="5">DUF19 domain-containing protein</fullName>
    </recommendedName>
</protein>
<reference evidence="3" key="1">
    <citation type="submission" date="2020-07" db="EMBL/GenBank/DDBJ databases">
        <title>Multicomponent nature underlies the extraordinary mechanical properties of spider dragline silk.</title>
        <authorList>
            <person name="Kono N."/>
            <person name="Nakamura H."/>
            <person name="Mori M."/>
            <person name="Yoshida Y."/>
            <person name="Ohtoshi R."/>
            <person name="Malay A.D."/>
            <person name="Moran D.A.P."/>
            <person name="Tomita M."/>
            <person name="Numata K."/>
            <person name="Arakawa K."/>
        </authorList>
    </citation>
    <scope>NUCLEOTIDE SEQUENCE</scope>
</reference>
<proteinExistence type="predicted"/>
<comment type="caution">
    <text evidence="3">The sequence shown here is derived from an EMBL/GenBank/DDBJ whole genome shotgun (WGS) entry which is preliminary data.</text>
</comment>
<name>A0A8X6LP80_TRICU</name>